<dbReference type="OrthoDB" id="1939306at2759"/>
<keyword evidence="3" id="KW-1185">Reference proteome</keyword>
<evidence type="ECO:0000256" key="1">
    <source>
        <dbReference type="SAM" id="Coils"/>
    </source>
</evidence>
<reference evidence="2 3" key="1">
    <citation type="submission" date="2019-09" db="EMBL/GenBank/DDBJ databases">
        <title>A chromosome-level genome assembly of the Chinese tupelo Nyssa sinensis.</title>
        <authorList>
            <person name="Yang X."/>
            <person name="Kang M."/>
            <person name="Yang Y."/>
            <person name="Xiong H."/>
            <person name="Wang M."/>
            <person name="Zhang Z."/>
            <person name="Wang Z."/>
            <person name="Wu H."/>
            <person name="Ma T."/>
            <person name="Liu J."/>
            <person name="Xi Z."/>
        </authorList>
    </citation>
    <scope>NUCLEOTIDE SEQUENCE [LARGE SCALE GENOMIC DNA]</scope>
    <source>
        <strain evidence="2">J267</strain>
        <tissue evidence="2">Leaf</tissue>
    </source>
</reference>
<dbReference type="EMBL" id="CM018046">
    <property type="protein sequence ID" value="KAA8526212.1"/>
    <property type="molecule type" value="Genomic_DNA"/>
</dbReference>
<accession>A0A5J5A8K7</accession>
<proteinExistence type="predicted"/>
<evidence type="ECO:0000313" key="3">
    <source>
        <dbReference type="Proteomes" id="UP000325577"/>
    </source>
</evidence>
<keyword evidence="1" id="KW-0175">Coiled coil</keyword>
<organism evidence="2 3">
    <name type="scientific">Nyssa sinensis</name>
    <dbReference type="NCBI Taxonomy" id="561372"/>
    <lineage>
        <taxon>Eukaryota</taxon>
        <taxon>Viridiplantae</taxon>
        <taxon>Streptophyta</taxon>
        <taxon>Embryophyta</taxon>
        <taxon>Tracheophyta</taxon>
        <taxon>Spermatophyta</taxon>
        <taxon>Magnoliopsida</taxon>
        <taxon>eudicotyledons</taxon>
        <taxon>Gunneridae</taxon>
        <taxon>Pentapetalae</taxon>
        <taxon>asterids</taxon>
        <taxon>Cornales</taxon>
        <taxon>Nyssaceae</taxon>
        <taxon>Nyssa</taxon>
    </lineage>
</organism>
<dbReference type="AlphaFoldDB" id="A0A5J5A8K7"/>
<gene>
    <name evidence="2" type="ORF">F0562_008049</name>
</gene>
<sequence>MTAGEEANVELVELKRVVEELRKSDKETGSKVEVLEKERNLLLKRMDTEVERRKKCESRIVELEKKNEVLEARESTQNGERIKVEKEARAIVDKKDTEIRQLKKWIQELDSVVREKDLETERLKKERDEMEIVKNEWEAHLKKSERRVKETEHKMNQLHKELEASRDMISVLKENAVEAVNGETVVMDRTSIEDGEKRVNGFEAAVASGGSINWSNCCGGCRVLPSLWKAKVIE</sequence>
<feature type="coiled-coil region" evidence="1">
    <location>
        <begin position="4"/>
        <end position="80"/>
    </location>
</feature>
<dbReference type="Proteomes" id="UP000325577">
    <property type="component" value="Linkage Group LG3"/>
</dbReference>
<name>A0A5J5A8K7_9ASTE</name>
<feature type="coiled-coil region" evidence="1">
    <location>
        <begin position="106"/>
        <end position="175"/>
    </location>
</feature>
<evidence type="ECO:0000313" key="2">
    <source>
        <dbReference type="EMBL" id="KAA8526212.1"/>
    </source>
</evidence>
<protein>
    <submittedName>
        <fullName evidence="2">Uncharacterized protein</fullName>
    </submittedName>
</protein>